<dbReference type="EMBL" id="UYRR01031381">
    <property type="protein sequence ID" value="VDK49607.1"/>
    <property type="molecule type" value="Genomic_DNA"/>
</dbReference>
<feature type="compositionally biased region" description="Polar residues" evidence="1">
    <location>
        <begin position="329"/>
        <end position="342"/>
    </location>
</feature>
<organism evidence="4">
    <name type="scientific">Anisakis simplex</name>
    <name type="common">Herring worm</name>
    <dbReference type="NCBI Taxonomy" id="6269"/>
    <lineage>
        <taxon>Eukaryota</taxon>
        <taxon>Metazoa</taxon>
        <taxon>Ecdysozoa</taxon>
        <taxon>Nematoda</taxon>
        <taxon>Chromadorea</taxon>
        <taxon>Rhabditida</taxon>
        <taxon>Spirurina</taxon>
        <taxon>Ascaridomorpha</taxon>
        <taxon>Ascaridoidea</taxon>
        <taxon>Anisakidae</taxon>
        <taxon>Anisakis</taxon>
        <taxon>Anisakis simplex complex</taxon>
    </lineage>
</organism>
<feature type="compositionally biased region" description="Basic and acidic residues" evidence="1">
    <location>
        <begin position="440"/>
        <end position="450"/>
    </location>
</feature>
<feature type="compositionally biased region" description="Basic and acidic residues" evidence="1">
    <location>
        <begin position="287"/>
        <end position="298"/>
    </location>
</feature>
<dbReference type="OrthoDB" id="5842556at2759"/>
<feature type="region of interest" description="Disordered" evidence="1">
    <location>
        <begin position="29"/>
        <end position="123"/>
    </location>
</feature>
<dbReference type="WBParaSite" id="ASIM_0001396701-mRNA-1">
    <property type="protein sequence ID" value="ASIM_0001396701-mRNA-1"/>
    <property type="gene ID" value="ASIM_0001396701"/>
</dbReference>
<proteinExistence type="predicted"/>
<feature type="compositionally biased region" description="Polar residues" evidence="1">
    <location>
        <begin position="66"/>
        <end position="77"/>
    </location>
</feature>
<feature type="region of interest" description="Disordered" evidence="1">
    <location>
        <begin position="136"/>
        <end position="164"/>
    </location>
</feature>
<sequence length="732" mass="79142">MNDLITVIRRIYRSSHSYPYPRTHSIVVLPSDRSPSNEHLDQAMPPTNSKPTRRPPLNRAIPTIPESKSNESITTQASERRDDSYRAAIPKSSSDQSTSRKQPTSSTNRIDSKLEHQSTDDRSIVIENKLAQNLATKKATSMTAASIRKSDSSSSGAPRSPLMSVAHSVRNRLTKLSNRFNRQDTNRSIRSSYSLSSMRQRLSDNDVQAGVAGQAKKGTRLESGLFKKSASMETRPTPNSTSSDSIKSSIPVPVCTVATTNSLPTSNSSHKIRSKDDATKMSSRANKSADSKGSECKKQRAVVVNASLPQSKESKNASTDAKTEEKLSNDQPQVCDSISPTAEITPLIQPKPIHSKNPPVTAATIRNPTQSSTSTQPKNRINPQTTSSRCASKVSATISGKNPSKIKQWRMKATAAEKSSRIESADNGKPPPTTTKSQRKAPEDLKNEASLVKKVERSFIPLISSTHKRAADRHSSRRSPFIPTSQSLAAPLAECESFRVGNSPAVEMPPTSFDRATATTTNSPGQKRKLLSLAKRLENGPATIPEETAAVVSTNKDVNSNPTTIRQERTDLNGNVEVTAAQTIISEHSQTSNNSNHNDGWAITSPAASSAETNRGLIDDEIKDQPLLIGGEFGVVDEHLTTSSSWRNQTEMCDRVHTDAVPKASQTSPVHMISSLNMASSGYMTSSGILNSPINDASSHSEVDSVDEQLSNLTICNGLVSSTSCDRACASY</sequence>
<feature type="compositionally biased region" description="Polar residues" evidence="1">
    <location>
        <begin position="91"/>
        <end position="109"/>
    </location>
</feature>
<feature type="region of interest" description="Disordered" evidence="1">
    <location>
        <begin position="506"/>
        <end position="526"/>
    </location>
</feature>
<dbReference type="AlphaFoldDB" id="A0A158PP99"/>
<gene>
    <name evidence="2" type="ORF">ASIM_LOCUS13395</name>
</gene>
<feature type="compositionally biased region" description="Polar residues" evidence="1">
    <location>
        <begin position="307"/>
        <end position="320"/>
    </location>
</feature>
<evidence type="ECO:0000256" key="1">
    <source>
        <dbReference type="SAM" id="MobiDB-lite"/>
    </source>
</evidence>
<accession>A0A158PP99</accession>
<evidence type="ECO:0000313" key="4">
    <source>
        <dbReference type="WBParaSite" id="ASIM_0001396701-mRNA-1"/>
    </source>
</evidence>
<keyword evidence="3" id="KW-1185">Reference proteome</keyword>
<feature type="compositionally biased region" description="Low complexity" evidence="1">
    <location>
        <begin position="240"/>
        <end position="249"/>
    </location>
</feature>
<name>A0A158PP99_ANISI</name>
<evidence type="ECO:0000313" key="3">
    <source>
        <dbReference type="Proteomes" id="UP000267096"/>
    </source>
</evidence>
<feature type="compositionally biased region" description="Basic and acidic residues" evidence="1">
    <location>
        <begin position="110"/>
        <end position="123"/>
    </location>
</feature>
<feature type="compositionally biased region" description="Polar residues" evidence="1">
    <location>
        <begin position="364"/>
        <end position="402"/>
    </location>
</feature>
<reference evidence="2 3" key="2">
    <citation type="submission" date="2018-11" db="EMBL/GenBank/DDBJ databases">
        <authorList>
            <consortium name="Pathogen Informatics"/>
        </authorList>
    </citation>
    <scope>NUCLEOTIDE SEQUENCE [LARGE SCALE GENOMIC DNA]</scope>
</reference>
<feature type="region of interest" description="Disordered" evidence="1">
    <location>
        <begin position="180"/>
        <end position="450"/>
    </location>
</feature>
<evidence type="ECO:0000313" key="2">
    <source>
        <dbReference type="EMBL" id="VDK49607.1"/>
    </source>
</evidence>
<feature type="compositionally biased region" description="Polar residues" evidence="1">
    <location>
        <begin position="257"/>
        <end position="269"/>
    </location>
</feature>
<feature type="compositionally biased region" description="Low complexity" evidence="1">
    <location>
        <begin position="188"/>
        <end position="200"/>
    </location>
</feature>
<reference evidence="4" key="1">
    <citation type="submission" date="2016-04" db="UniProtKB">
        <authorList>
            <consortium name="WormBaseParasite"/>
        </authorList>
    </citation>
    <scope>IDENTIFICATION</scope>
</reference>
<protein>
    <submittedName>
        <fullName evidence="4">DH domain-containing protein</fullName>
    </submittedName>
</protein>
<dbReference type="Proteomes" id="UP000267096">
    <property type="component" value="Unassembled WGS sequence"/>
</dbReference>